<dbReference type="Proteomes" id="UP000233469">
    <property type="component" value="Unassembled WGS sequence"/>
</dbReference>
<organism evidence="1 2">
    <name type="scientific">Rhizophagus irregularis</name>
    <dbReference type="NCBI Taxonomy" id="588596"/>
    <lineage>
        <taxon>Eukaryota</taxon>
        <taxon>Fungi</taxon>
        <taxon>Fungi incertae sedis</taxon>
        <taxon>Mucoromycota</taxon>
        <taxon>Glomeromycotina</taxon>
        <taxon>Glomeromycetes</taxon>
        <taxon>Glomerales</taxon>
        <taxon>Glomeraceae</taxon>
        <taxon>Rhizophagus</taxon>
    </lineage>
</organism>
<dbReference type="AlphaFoldDB" id="A0A2N1NL95"/>
<dbReference type="InterPro" id="IPR036322">
    <property type="entry name" value="WD40_repeat_dom_sf"/>
</dbReference>
<reference evidence="1 2" key="2">
    <citation type="submission" date="2017-10" db="EMBL/GenBank/DDBJ databases">
        <title>Extensive intraspecific genome diversity in a model arbuscular mycorrhizal fungus.</title>
        <authorList>
            <person name="Chen E.C.H."/>
            <person name="Morin E."/>
            <person name="Baudet D."/>
            <person name="Noel J."/>
            <person name="Ndikumana S."/>
            <person name="Charron P."/>
            <person name="St-Onge C."/>
            <person name="Giorgi J."/>
            <person name="Grigoriev I.V."/>
            <person name="Roux C."/>
            <person name="Martin F.M."/>
            <person name="Corradi N."/>
        </authorList>
    </citation>
    <scope>NUCLEOTIDE SEQUENCE [LARGE SCALE GENOMIC DNA]</scope>
    <source>
        <strain evidence="1 2">C2</strain>
    </source>
</reference>
<sequence length="83" mass="9504">MDEFSVKIDSETDNEIDFDKVDLTNKDKIDSDKAHNSLPITEIEVSPNEKYLVTYSQEDRSIVGWEITNGQLKPESRVDDVDV</sequence>
<evidence type="ECO:0000313" key="1">
    <source>
        <dbReference type="EMBL" id="PKK74639.1"/>
    </source>
</evidence>
<reference evidence="1 2" key="1">
    <citation type="submission" date="2016-04" db="EMBL/GenBank/DDBJ databases">
        <title>Genome analyses suggest a sexual origin of heterokaryosis in a supposedly ancient asexual fungus.</title>
        <authorList>
            <person name="Ropars J."/>
            <person name="Sedzielewska K."/>
            <person name="Noel J."/>
            <person name="Charron P."/>
            <person name="Farinelli L."/>
            <person name="Marton T."/>
            <person name="Kruger M."/>
            <person name="Pelin A."/>
            <person name="Brachmann A."/>
            <person name="Corradi N."/>
        </authorList>
    </citation>
    <scope>NUCLEOTIDE SEQUENCE [LARGE SCALE GENOMIC DNA]</scope>
    <source>
        <strain evidence="1 2">C2</strain>
    </source>
</reference>
<gene>
    <name evidence="1" type="ORF">RhiirC2_738419</name>
</gene>
<dbReference type="SUPFAM" id="SSF50978">
    <property type="entry name" value="WD40 repeat-like"/>
    <property type="match status" value="1"/>
</dbReference>
<accession>A0A2N1NL95</accession>
<name>A0A2N1NL95_9GLOM</name>
<protein>
    <submittedName>
        <fullName evidence="1">Uncharacterized protein</fullName>
    </submittedName>
</protein>
<evidence type="ECO:0000313" key="2">
    <source>
        <dbReference type="Proteomes" id="UP000233469"/>
    </source>
</evidence>
<dbReference type="EMBL" id="LLXL01000291">
    <property type="protein sequence ID" value="PKK74639.1"/>
    <property type="molecule type" value="Genomic_DNA"/>
</dbReference>
<proteinExistence type="predicted"/>
<feature type="non-terminal residue" evidence="1">
    <location>
        <position position="83"/>
    </location>
</feature>
<comment type="caution">
    <text evidence="1">The sequence shown here is derived from an EMBL/GenBank/DDBJ whole genome shotgun (WGS) entry which is preliminary data.</text>
</comment>